<organism evidence="5">
    <name type="scientific">Schistosoma haematobium</name>
    <name type="common">Blood fluke</name>
    <dbReference type="NCBI Taxonomy" id="6185"/>
    <lineage>
        <taxon>Eukaryota</taxon>
        <taxon>Metazoa</taxon>
        <taxon>Spiralia</taxon>
        <taxon>Lophotrochozoa</taxon>
        <taxon>Platyhelminthes</taxon>
        <taxon>Trematoda</taxon>
        <taxon>Digenea</taxon>
        <taxon>Strigeidida</taxon>
        <taxon>Schistosomatoidea</taxon>
        <taxon>Schistosomatidae</taxon>
        <taxon>Schistosoma</taxon>
    </lineage>
</organism>
<dbReference type="GO" id="GO:0006412">
    <property type="term" value="P:translation"/>
    <property type="evidence" value="ECO:0007669"/>
    <property type="project" value="InterPro"/>
</dbReference>
<feature type="transmembrane region" description="Helical" evidence="4">
    <location>
        <begin position="242"/>
        <end position="262"/>
    </location>
</feature>
<keyword evidence="4" id="KW-0472">Membrane</keyword>
<dbReference type="GO" id="GO:0003729">
    <property type="term" value="F:mRNA binding"/>
    <property type="evidence" value="ECO:0007669"/>
    <property type="project" value="TreeGrafter"/>
</dbReference>
<keyword evidence="2 5" id="KW-0689">Ribosomal protein</keyword>
<protein>
    <submittedName>
        <fullName evidence="5">39S ribosomal protein L13, mitochondrial</fullName>
    </submittedName>
</protein>
<reference evidence="5" key="1">
    <citation type="journal article" date="2012" name="Nat. Genet.">
        <title>Whole-genome sequence of Schistosoma haematobium.</title>
        <authorList>
            <person name="Young N.D."/>
            <person name="Jex A.R."/>
            <person name="Li B."/>
            <person name="Liu S."/>
            <person name="Yang L."/>
            <person name="Xiong Z."/>
            <person name="Li Y."/>
            <person name="Cantacessi C."/>
            <person name="Hall R.S."/>
            <person name="Xu X."/>
            <person name="Chen F."/>
            <person name="Wu X."/>
            <person name="Zerlotini A."/>
            <person name="Oliveira G."/>
            <person name="Hofmann A."/>
            <person name="Zhang G."/>
            <person name="Fang X."/>
            <person name="Kang Y."/>
            <person name="Campbell B.E."/>
            <person name="Loukas A."/>
            <person name="Ranganathan S."/>
            <person name="Rollinson D."/>
            <person name="Rinaldi G."/>
            <person name="Brindley P.J."/>
            <person name="Yang H."/>
            <person name="Wang J."/>
            <person name="Wang J."/>
            <person name="Gasser R.B."/>
        </authorList>
    </citation>
    <scope>NUCLEOTIDE SEQUENCE [LARGE SCALE GENOMIC DNA]</scope>
</reference>
<dbReference type="PANTHER" id="PTHR11545">
    <property type="entry name" value="RIBOSOMAL PROTEIN L13"/>
    <property type="match status" value="1"/>
</dbReference>
<dbReference type="InterPro" id="IPR036899">
    <property type="entry name" value="Ribosomal_uL13_sf"/>
</dbReference>
<dbReference type="Pfam" id="PF00572">
    <property type="entry name" value="Ribosomal_L13"/>
    <property type="match status" value="1"/>
</dbReference>
<proteinExistence type="inferred from homology"/>
<dbReference type="PANTHER" id="PTHR11545:SF2">
    <property type="entry name" value="LARGE RIBOSOMAL SUBUNIT PROTEIN UL13M"/>
    <property type="match status" value="1"/>
</dbReference>
<dbReference type="GO" id="GO:0017148">
    <property type="term" value="P:negative regulation of translation"/>
    <property type="evidence" value="ECO:0007669"/>
    <property type="project" value="TreeGrafter"/>
</dbReference>
<dbReference type="SUPFAM" id="SSF74924">
    <property type="entry name" value="Cap-Gly domain"/>
    <property type="match status" value="1"/>
</dbReference>
<evidence type="ECO:0000256" key="1">
    <source>
        <dbReference type="ARBA" id="ARBA00006227"/>
    </source>
</evidence>
<keyword evidence="4" id="KW-1133">Transmembrane helix</keyword>
<dbReference type="InterPro" id="IPR036859">
    <property type="entry name" value="CAP-Gly_dom_sf"/>
</dbReference>
<keyword evidence="4" id="KW-0812">Transmembrane</keyword>
<accession>A0A094ZDX3</accession>
<evidence type="ECO:0000256" key="3">
    <source>
        <dbReference type="ARBA" id="ARBA00023274"/>
    </source>
</evidence>
<evidence type="ECO:0000256" key="2">
    <source>
        <dbReference type="ARBA" id="ARBA00022980"/>
    </source>
</evidence>
<dbReference type="GO" id="GO:0003735">
    <property type="term" value="F:structural constituent of ribosome"/>
    <property type="evidence" value="ECO:0007669"/>
    <property type="project" value="InterPro"/>
</dbReference>
<dbReference type="Gene3D" id="3.90.1180.10">
    <property type="entry name" value="Ribosomal protein L13"/>
    <property type="match status" value="1"/>
</dbReference>
<evidence type="ECO:0000256" key="4">
    <source>
        <dbReference type="SAM" id="Phobius"/>
    </source>
</evidence>
<keyword evidence="3" id="KW-0687">Ribonucleoprotein</keyword>
<dbReference type="InterPro" id="IPR005822">
    <property type="entry name" value="Ribosomal_uL13"/>
</dbReference>
<dbReference type="AlphaFoldDB" id="A0A094ZDX3"/>
<comment type="similarity">
    <text evidence="1">Belongs to the universal ribosomal protein uL13 family.</text>
</comment>
<dbReference type="EMBL" id="KL250507">
    <property type="protein sequence ID" value="KGB32535.1"/>
    <property type="molecule type" value="Genomic_DNA"/>
</dbReference>
<evidence type="ECO:0000313" key="5">
    <source>
        <dbReference type="EMBL" id="KGB32535.1"/>
    </source>
</evidence>
<sequence>MNTENKSKLTLSNWVCDICQCFNNKLENKQYTHVKCKLNDKVKLWNRYEGIVKFIGPIHFKSNVSVILVGIELNSHISRITLNNYNLYCDQMKRILVPTTFFTLLSPGQRGYPQIKADFGSHVVVINSRHIAAKDNSRYWKRFLYTTHTRFPVNRVEETMEEVHRRDPTEVIRLEIKAVLRNNESRKYQLSRLHIYPDNIETIPKDIIANISGVIPQVMKVPKRLDEYSAEELNEFPKLFDWLVAYRIVFYVGCYFICLFWVKPYKINCF</sequence>
<dbReference type="Gene3D" id="2.30.30.190">
    <property type="entry name" value="CAP Gly-rich-like domain"/>
    <property type="match status" value="1"/>
</dbReference>
<gene>
    <name evidence="5" type="ORF">MS3_00677</name>
</gene>
<dbReference type="STRING" id="6185.A0A094ZDX3"/>
<dbReference type="GO" id="GO:0005762">
    <property type="term" value="C:mitochondrial large ribosomal subunit"/>
    <property type="evidence" value="ECO:0007669"/>
    <property type="project" value="TreeGrafter"/>
</dbReference>
<dbReference type="SUPFAM" id="SSF52161">
    <property type="entry name" value="Ribosomal protein L13"/>
    <property type="match status" value="1"/>
</dbReference>
<name>A0A094ZDX3_SCHHA</name>